<dbReference type="Proteomes" id="UP000504618">
    <property type="component" value="Unplaced"/>
</dbReference>
<dbReference type="RefSeq" id="XP_024892969.1">
    <property type="nucleotide sequence ID" value="XM_025037201.1"/>
</dbReference>
<dbReference type="AlphaFoldDB" id="A0A6J1RDE3"/>
<evidence type="ECO:0000313" key="1">
    <source>
        <dbReference type="Proteomes" id="UP000504618"/>
    </source>
</evidence>
<evidence type="ECO:0000313" key="2">
    <source>
        <dbReference type="RefSeq" id="XP_024892969.1"/>
    </source>
</evidence>
<proteinExistence type="predicted"/>
<accession>A0A6J1RDE3</accession>
<dbReference type="GeneID" id="112468150"/>
<reference evidence="2" key="1">
    <citation type="submission" date="2025-08" db="UniProtKB">
        <authorList>
            <consortium name="RefSeq"/>
        </authorList>
    </citation>
    <scope>IDENTIFICATION</scope>
    <source>
        <tissue evidence="2">Whole body</tissue>
    </source>
</reference>
<gene>
    <name evidence="2" type="primary">LOC112468150</name>
</gene>
<name>A0A6J1RDE3_9HYME</name>
<sequence>MRKRKYFTKIWICSKHFADEAFTKPLQEHLLGYSPTRTRKIHPDAIPTLHLHAVPPLTSNENVLAEKRKKKKDVKIY</sequence>
<keyword evidence="1" id="KW-1185">Reference proteome</keyword>
<protein>
    <submittedName>
        <fullName evidence="2">Uncharacterized protein LOC112468150 isoform X2</fullName>
    </submittedName>
</protein>
<organism evidence="1 2">
    <name type="scientific">Temnothorax curvispinosus</name>
    <dbReference type="NCBI Taxonomy" id="300111"/>
    <lineage>
        <taxon>Eukaryota</taxon>
        <taxon>Metazoa</taxon>
        <taxon>Ecdysozoa</taxon>
        <taxon>Arthropoda</taxon>
        <taxon>Hexapoda</taxon>
        <taxon>Insecta</taxon>
        <taxon>Pterygota</taxon>
        <taxon>Neoptera</taxon>
        <taxon>Endopterygota</taxon>
        <taxon>Hymenoptera</taxon>
        <taxon>Apocrita</taxon>
        <taxon>Aculeata</taxon>
        <taxon>Formicoidea</taxon>
        <taxon>Formicidae</taxon>
        <taxon>Myrmicinae</taxon>
        <taxon>Temnothorax</taxon>
    </lineage>
</organism>